<dbReference type="PANTHER" id="PTHR43968:SF6">
    <property type="entry name" value="GLUTATHIONE S-TRANSFERASE OMEGA"/>
    <property type="match status" value="1"/>
</dbReference>
<evidence type="ECO:0000259" key="1">
    <source>
        <dbReference type="PROSITE" id="PS50404"/>
    </source>
</evidence>
<feature type="domain" description="GST C-terminal" evidence="2">
    <location>
        <begin position="84"/>
        <end position="212"/>
    </location>
</feature>
<dbReference type="PROSITE" id="PS50405">
    <property type="entry name" value="GST_CTER"/>
    <property type="match status" value="1"/>
</dbReference>
<keyword evidence="4" id="KW-1185">Reference proteome</keyword>
<dbReference type="GO" id="GO:0005737">
    <property type="term" value="C:cytoplasm"/>
    <property type="evidence" value="ECO:0007669"/>
    <property type="project" value="TreeGrafter"/>
</dbReference>
<dbReference type="Pfam" id="PF13417">
    <property type="entry name" value="GST_N_3"/>
    <property type="match status" value="1"/>
</dbReference>
<keyword evidence="3" id="KW-0808">Transferase</keyword>
<name>A0A1I2RBC6_9GAMM</name>
<gene>
    <name evidence="3" type="ORF">SAMN05216175_10637</name>
</gene>
<sequence>MSKSLNPDTPPILYSFRRCPYAMRARLAIYNCKIDIALREVVLKDKPPSLLAISPKGTVPVLQLSDGLIIEESLDIMKWALQQRDPDQWLSAALIEPTQELIQQNDNEFKYWLDRYKYADRYPQHPLEFYRSCCEHWFAILESNLMVHDGFLLADRYTLADMALFPFVRQCAHVDREWFLQTPYVHLQAWLEKLINSNLFAEVMKKHPQWIASS</sequence>
<feature type="domain" description="GST N-terminal" evidence="1">
    <location>
        <begin position="9"/>
        <end position="88"/>
    </location>
</feature>
<dbReference type="RefSeq" id="WP_090727612.1">
    <property type="nucleotide sequence ID" value="NZ_FOOU01000006.1"/>
</dbReference>
<reference evidence="4" key="1">
    <citation type="submission" date="2016-10" db="EMBL/GenBank/DDBJ databases">
        <authorList>
            <person name="Varghese N."/>
            <person name="Submissions S."/>
        </authorList>
    </citation>
    <scope>NUCLEOTIDE SEQUENCE [LARGE SCALE GENOMIC DNA]</scope>
    <source>
        <strain evidence="4">CGMCC 1.10971</strain>
    </source>
</reference>
<dbReference type="STRING" id="1045558.SAMN05216175_10637"/>
<evidence type="ECO:0000313" key="4">
    <source>
        <dbReference type="Proteomes" id="UP000198623"/>
    </source>
</evidence>
<dbReference type="InterPro" id="IPR050983">
    <property type="entry name" value="GST_Omega/HSP26"/>
</dbReference>
<dbReference type="SUPFAM" id="SSF47616">
    <property type="entry name" value="GST C-terminal domain-like"/>
    <property type="match status" value="1"/>
</dbReference>
<dbReference type="Gene3D" id="1.20.1050.10">
    <property type="match status" value="1"/>
</dbReference>
<dbReference type="PANTHER" id="PTHR43968">
    <property type="match status" value="1"/>
</dbReference>
<dbReference type="Pfam" id="PF13410">
    <property type="entry name" value="GST_C_2"/>
    <property type="match status" value="1"/>
</dbReference>
<dbReference type="PROSITE" id="PS50404">
    <property type="entry name" value="GST_NTER"/>
    <property type="match status" value="1"/>
</dbReference>
<organism evidence="3 4">
    <name type="scientific">Neptunomonas qingdaonensis</name>
    <dbReference type="NCBI Taxonomy" id="1045558"/>
    <lineage>
        <taxon>Bacteria</taxon>
        <taxon>Pseudomonadati</taxon>
        <taxon>Pseudomonadota</taxon>
        <taxon>Gammaproteobacteria</taxon>
        <taxon>Oceanospirillales</taxon>
        <taxon>Oceanospirillaceae</taxon>
        <taxon>Neptunomonas</taxon>
    </lineage>
</organism>
<dbReference type="EMBL" id="FOOU01000006">
    <property type="protein sequence ID" value="SFG37782.1"/>
    <property type="molecule type" value="Genomic_DNA"/>
</dbReference>
<dbReference type="CDD" id="cd03060">
    <property type="entry name" value="GST_N_Omega_like"/>
    <property type="match status" value="1"/>
</dbReference>
<evidence type="ECO:0000259" key="2">
    <source>
        <dbReference type="PROSITE" id="PS50405"/>
    </source>
</evidence>
<dbReference type="InterPro" id="IPR036282">
    <property type="entry name" value="Glutathione-S-Trfase_C_sf"/>
</dbReference>
<dbReference type="InterPro" id="IPR004045">
    <property type="entry name" value="Glutathione_S-Trfase_N"/>
</dbReference>
<dbReference type="InterPro" id="IPR010987">
    <property type="entry name" value="Glutathione-S-Trfase_C-like"/>
</dbReference>
<dbReference type="AlphaFoldDB" id="A0A1I2RBC6"/>
<dbReference type="SUPFAM" id="SSF52833">
    <property type="entry name" value="Thioredoxin-like"/>
    <property type="match status" value="1"/>
</dbReference>
<dbReference type="Gene3D" id="3.40.30.10">
    <property type="entry name" value="Glutaredoxin"/>
    <property type="match status" value="1"/>
</dbReference>
<proteinExistence type="predicted"/>
<evidence type="ECO:0000313" key="3">
    <source>
        <dbReference type="EMBL" id="SFG37782.1"/>
    </source>
</evidence>
<dbReference type="OrthoDB" id="9813092at2"/>
<protein>
    <submittedName>
        <fullName evidence="3">Glutathione S-transferase</fullName>
    </submittedName>
</protein>
<dbReference type="Proteomes" id="UP000198623">
    <property type="component" value="Unassembled WGS sequence"/>
</dbReference>
<dbReference type="CDD" id="cd03196">
    <property type="entry name" value="GST_C_5"/>
    <property type="match status" value="1"/>
</dbReference>
<dbReference type="GO" id="GO:0016740">
    <property type="term" value="F:transferase activity"/>
    <property type="evidence" value="ECO:0007669"/>
    <property type="project" value="UniProtKB-KW"/>
</dbReference>
<accession>A0A1I2RBC6</accession>
<dbReference type="InterPro" id="IPR036249">
    <property type="entry name" value="Thioredoxin-like_sf"/>
</dbReference>